<dbReference type="InterPro" id="IPR005077">
    <property type="entry name" value="Peptidase_C11"/>
</dbReference>
<dbReference type="AlphaFoldDB" id="A0A1G4IET2"/>
<feature type="region of interest" description="Disordered" evidence="1">
    <location>
        <begin position="469"/>
        <end position="493"/>
    </location>
</feature>
<comment type="caution">
    <text evidence="2">The sequence shown here is derived from an EMBL/GenBank/DDBJ whole genome shotgun (WGS) entry which is preliminary data.</text>
</comment>
<name>A0A1G4IET2_TRYEQ</name>
<sequence length="530" mass="58991">MLSRAPRPNNRLIVVCSCIKNVSGWPFWKFQQMRKVKGVTDLCMLAFNSSGGSFEASITGSDYTLKNYENVVGYRQDMLEDFLQRCHDPGRSYFVYGGHGMGDYLELEENKLALQCHELASILGKRKFEAMVFDSCFMASLECAYQLRHNTRYIGACEGYVWAPDPNLDQHVFNQYSASAMSRFKHPKNILLAIQRDYCNKSPLADFAVLDTTHVESLKKYVEEHVMQRVYDRATFYNSEQQQRLSSIAQKELQNAYEDIKCGAKMLAAAPLTAQAPLCTALRRDSGDLIPKKKKREPARLALLRAAHFEHALYPSEVDDKHILDLKSYLIDMAREEEEGALVLPKGSELISTSGACGALKGPPPRTGVVEVHGSLPPRETHNSARYGRDSRHKGLDLFHRVVISHRQPRRKSIYASHLGGLSFPVLEYSPLSKPLRDWEGMDKKELLRKAREFLRKGVVEGVQMSESGASECGVRGGSSSITENSDSVASSMVSPQNVKLGIAPSALMRASLTTPSSGAPGQTVSSENG</sequence>
<evidence type="ECO:0000256" key="1">
    <source>
        <dbReference type="SAM" id="MobiDB-lite"/>
    </source>
</evidence>
<gene>
    <name evidence="2" type="ORF">TEOVI_000233000</name>
</gene>
<dbReference type="Pfam" id="PF03415">
    <property type="entry name" value="Peptidase_C11"/>
    <property type="match status" value="1"/>
</dbReference>
<dbReference type="VEuPathDB" id="TriTrypDB:TEOVI_000233000"/>
<accession>A0A1G4IET2</accession>
<protein>
    <submittedName>
        <fullName evidence="2">PUF nine target 1</fullName>
    </submittedName>
</protein>
<dbReference type="EMBL" id="CZPT02001525">
    <property type="protein sequence ID" value="SCU70756.1"/>
    <property type="molecule type" value="Genomic_DNA"/>
</dbReference>
<dbReference type="Proteomes" id="UP000195570">
    <property type="component" value="Unassembled WGS sequence"/>
</dbReference>
<reference evidence="2" key="1">
    <citation type="submission" date="2016-09" db="EMBL/GenBank/DDBJ databases">
        <authorList>
            <person name="Hebert L."/>
            <person name="Moumen B."/>
        </authorList>
    </citation>
    <scope>NUCLEOTIDE SEQUENCE [LARGE SCALE GENOMIC DNA]</scope>
    <source>
        <strain evidence="2">OVI</strain>
    </source>
</reference>
<evidence type="ECO:0000313" key="3">
    <source>
        <dbReference type="Proteomes" id="UP000195570"/>
    </source>
</evidence>
<dbReference type="RefSeq" id="XP_067081522.1">
    <property type="nucleotide sequence ID" value="XM_067225421.1"/>
</dbReference>
<proteinExistence type="predicted"/>
<evidence type="ECO:0000313" key="2">
    <source>
        <dbReference type="EMBL" id="SCU70756.1"/>
    </source>
</evidence>
<organism evidence="2 3">
    <name type="scientific">Trypanosoma equiperdum</name>
    <dbReference type="NCBI Taxonomy" id="5694"/>
    <lineage>
        <taxon>Eukaryota</taxon>
        <taxon>Discoba</taxon>
        <taxon>Euglenozoa</taxon>
        <taxon>Kinetoplastea</taxon>
        <taxon>Metakinetoplastina</taxon>
        <taxon>Trypanosomatida</taxon>
        <taxon>Trypanosomatidae</taxon>
        <taxon>Trypanosoma</taxon>
    </lineage>
</organism>
<dbReference type="GeneID" id="92376270"/>
<keyword evidence="3" id="KW-1185">Reference proteome</keyword>
<feature type="compositionally biased region" description="Polar residues" evidence="1">
    <location>
        <begin position="478"/>
        <end position="493"/>
    </location>
</feature>